<dbReference type="Pfam" id="PF22924">
    <property type="entry name" value="ACOX_C_alpha1"/>
    <property type="match status" value="1"/>
</dbReference>
<evidence type="ECO:0000256" key="11">
    <source>
        <dbReference type="PIRNR" id="PIRNR000168"/>
    </source>
</evidence>
<evidence type="ECO:0000256" key="10">
    <source>
        <dbReference type="ARBA" id="ARBA00023140"/>
    </source>
</evidence>
<dbReference type="PANTHER" id="PTHR10909">
    <property type="entry name" value="ELECTRON TRANSPORT OXIDOREDUCTASE"/>
    <property type="match status" value="1"/>
</dbReference>
<organism evidence="18 19">
    <name type="scientific">Achlya hypogyna</name>
    <name type="common">Oomycete</name>
    <name type="synonym">Protoachlya hypogyna</name>
    <dbReference type="NCBI Taxonomy" id="1202772"/>
    <lineage>
        <taxon>Eukaryota</taxon>
        <taxon>Sar</taxon>
        <taxon>Stramenopiles</taxon>
        <taxon>Oomycota</taxon>
        <taxon>Saprolegniomycetes</taxon>
        <taxon>Saprolegniales</taxon>
        <taxon>Achlyaceae</taxon>
        <taxon>Achlya</taxon>
    </lineage>
</organism>
<feature type="domain" description="Acyl-coenzyme A oxidase N-terminal" evidence="16">
    <location>
        <begin position="2"/>
        <end position="116"/>
    </location>
</feature>
<keyword evidence="10" id="KW-0576">Peroxisome</keyword>
<evidence type="ECO:0000256" key="13">
    <source>
        <dbReference type="PIRSR" id="PIRSR000168-2"/>
    </source>
</evidence>
<evidence type="ECO:0000313" key="19">
    <source>
        <dbReference type="Proteomes" id="UP000243579"/>
    </source>
</evidence>
<dbReference type="STRING" id="1202772.A0A1V9Y6B5"/>
<evidence type="ECO:0000259" key="15">
    <source>
        <dbReference type="Pfam" id="PF02770"/>
    </source>
</evidence>
<evidence type="ECO:0000313" key="18">
    <source>
        <dbReference type="EMBL" id="OQR81249.1"/>
    </source>
</evidence>
<comment type="similarity">
    <text evidence="4 11">Belongs to the acyl-CoA oxidase family.</text>
</comment>
<keyword evidence="8" id="KW-0560">Oxidoreductase</keyword>
<feature type="binding site" evidence="13">
    <location>
        <position position="123"/>
    </location>
    <ligand>
        <name>FAD</name>
        <dbReference type="ChEBI" id="CHEBI:57692"/>
    </ligand>
</feature>
<gene>
    <name evidence="18" type="ORF">ACHHYP_16635</name>
</gene>
<dbReference type="Pfam" id="PF01756">
    <property type="entry name" value="ACOX"/>
    <property type="match status" value="1"/>
</dbReference>
<dbReference type="SUPFAM" id="SSF56645">
    <property type="entry name" value="Acyl-CoA dehydrogenase NM domain-like"/>
    <property type="match status" value="1"/>
</dbReference>
<name>A0A1V9Y6B5_ACHHY</name>
<dbReference type="InterPro" id="IPR006091">
    <property type="entry name" value="Acyl-CoA_Oxase/DH_mid-dom"/>
</dbReference>
<dbReference type="GO" id="GO:0055088">
    <property type="term" value="P:lipid homeostasis"/>
    <property type="evidence" value="ECO:0007669"/>
    <property type="project" value="TreeGrafter"/>
</dbReference>
<evidence type="ECO:0000256" key="8">
    <source>
        <dbReference type="ARBA" id="ARBA00023002"/>
    </source>
</evidence>
<protein>
    <recommendedName>
        <fullName evidence="11">Acyl-coenzyme A oxidase</fullName>
    </recommendedName>
</protein>
<evidence type="ECO:0000256" key="4">
    <source>
        <dbReference type="ARBA" id="ARBA00006288"/>
    </source>
</evidence>
<comment type="subcellular location">
    <subcellularLocation>
        <location evidence="3">Peroxisome</location>
    </subcellularLocation>
</comment>
<feature type="domain" description="Acyl-CoA oxidase/dehydrogenase middle" evidence="15">
    <location>
        <begin position="119"/>
        <end position="230"/>
    </location>
</feature>
<feature type="active site" description="Proton acceptor" evidence="12">
    <location>
        <position position="405"/>
    </location>
</feature>
<dbReference type="InterPro" id="IPR012258">
    <property type="entry name" value="Acyl-CoA_oxidase"/>
</dbReference>
<dbReference type="PIRSF" id="PIRSF000168">
    <property type="entry name" value="Acyl-CoA_oxidase"/>
    <property type="match status" value="1"/>
</dbReference>
<evidence type="ECO:0000256" key="5">
    <source>
        <dbReference type="ARBA" id="ARBA00022630"/>
    </source>
</evidence>
<accession>A0A1V9Y6B5</accession>
<sequence>MDVAAMSHFLDGGAAITELNNRAMELLAEMKEAPPTSLAEARALTRAHVNTFYNLFLEHGMDMPMRKAMVRAFSLYDMGWYIRNGVHFGLFLSAITSQGSKDQQNEWLPQVLMKEIYGCFAMTELGHGSAVAALETTATFDHATREFIIDTPKITATKWMIGAVGESATHAAVYAQLILDGVKKGLHVFLVPLRSREPPHTPLPGIALGDCGVKMGLNGVDNGWIQFKQVRVPYDNFLNRFARITDDGKYETEVATTSKPSTALIATRGELVMLSISMLKKALTISVRYGAVRTQGNVGPDGKETTLLDYPSHQVRLLPLVAKAYAYHFQATYIEALIESIDQGSDDDVALAEVHGTMSGLKAFCTWDTLAALETCRQCCGGNGYMGMNGLGAMVADFSVMVTFEGDNTVMAQQTGAFVCRAYEAHVRGKPSLKYLRTGLTGANTWAPVTADAMVAIPALRHLLDFYAATKVARVHDAWTAEVVTNAAASFPCQVEWIEVARVHVFHSVATRFLDNIAHLATTGSSLTPVLSRLAELFVLSEVEKNGVFFLAEGFMTSAQFATVQATIATLCRALRPDAVLLVDAFNLHDVILQSCIGRYDGDVYTSILSHL</sequence>
<keyword evidence="5 11" id="KW-0285">Flavoprotein</keyword>
<dbReference type="Gene3D" id="1.20.140.10">
    <property type="entry name" value="Butyryl-CoA Dehydrogenase, subunit A, domain 3"/>
    <property type="match status" value="2"/>
</dbReference>
<evidence type="ECO:0000259" key="14">
    <source>
        <dbReference type="Pfam" id="PF01756"/>
    </source>
</evidence>
<dbReference type="InterPro" id="IPR037069">
    <property type="entry name" value="AcylCoA_DH/ox_N_sf"/>
</dbReference>
<dbReference type="Gene3D" id="1.10.540.10">
    <property type="entry name" value="Acyl-CoA dehydrogenase/oxidase, N-terminal domain"/>
    <property type="match status" value="1"/>
</dbReference>
<keyword evidence="6 11" id="KW-0274">FAD</keyword>
<evidence type="ECO:0000256" key="12">
    <source>
        <dbReference type="PIRSR" id="PIRSR000168-1"/>
    </source>
</evidence>
<feature type="binding site" evidence="13">
    <location>
        <position position="162"/>
    </location>
    <ligand>
        <name>FAD</name>
        <dbReference type="ChEBI" id="CHEBI:57692"/>
    </ligand>
</feature>
<dbReference type="InterPro" id="IPR055060">
    <property type="entry name" value="ACOX_C_alpha1"/>
</dbReference>
<dbReference type="GO" id="GO:0033540">
    <property type="term" value="P:fatty acid beta-oxidation using acyl-CoA oxidase"/>
    <property type="evidence" value="ECO:0007669"/>
    <property type="project" value="TreeGrafter"/>
</dbReference>
<evidence type="ECO:0000256" key="6">
    <source>
        <dbReference type="ARBA" id="ARBA00022827"/>
    </source>
</evidence>
<dbReference type="FunFam" id="1.20.140.10:FF:000015">
    <property type="entry name" value="Acyl-coenzyme A oxidase"/>
    <property type="match status" value="1"/>
</dbReference>
<dbReference type="GO" id="GO:0071949">
    <property type="term" value="F:FAD binding"/>
    <property type="evidence" value="ECO:0007669"/>
    <property type="project" value="InterPro"/>
</dbReference>
<dbReference type="FunFam" id="1.20.140.10:FF:000007">
    <property type="entry name" value="Acyl-coenzyme A oxidase"/>
    <property type="match status" value="1"/>
</dbReference>
<dbReference type="PANTHER" id="PTHR10909:SF352">
    <property type="entry name" value="ACYL-COENZYME A OXIDASE-LIKE PROTEIN"/>
    <property type="match status" value="1"/>
</dbReference>
<dbReference type="FunFam" id="2.40.110.10:FF:000005">
    <property type="entry name" value="Acyl-coenzyme A oxidase"/>
    <property type="match status" value="1"/>
</dbReference>
<comment type="catalytic activity">
    <reaction evidence="1">
        <text>a 2,3-saturated acyl-CoA + O2 = a (2E)-enoyl-CoA + H2O2</text>
        <dbReference type="Rhea" id="RHEA:38959"/>
        <dbReference type="ChEBI" id="CHEBI:15379"/>
        <dbReference type="ChEBI" id="CHEBI:16240"/>
        <dbReference type="ChEBI" id="CHEBI:58856"/>
        <dbReference type="ChEBI" id="CHEBI:65111"/>
        <dbReference type="EC" id="1.3.3.6"/>
    </reaction>
</comment>
<dbReference type="InterPro" id="IPR009100">
    <property type="entry name" value="AcylCoA_DH/oxidase_NM_dom_sf"/>
</dbReference>
<dbReference type="GO" id="GO:0003997">
    <property type="term" value="F:acyl-CoA oxidase activity"/>
    <property type="evidence" value="ECO:0007669"/>
    <property type="project" value="UniProtKB-EC"/>
</dbReference>
<dbReference type="Pfam" id="PF02770">
    <property type="entry name" value="Acyl-CoA_dh_M"/>
    <property type="match status" value="1"/>
</dbReference>
<dbReference type="OrthoDB" id="538336at2759"/>
<evidence type="ECO:0000256" key="1">
    <source>
        <dbReference type="ARBA" id="ARBA00001201"/>
    </source>
</evidence>
<dbReference type="AlphaFoldDB" id="A0A1V9Y6B5"/>
<dbReference type="Gene3D" id="2.40.110.10">
    <property type="entry name" value="Butyryl-CoA Dehydrogenase, subunit A, domain 2"/>
    <property type="match status" value="1"/>
</dbReference>
<dbReference type="Pfam" id="PF14749">
    <property type="entry name" value="Acyl-CoA_ox_N"/>
    <property type="match status" value="1"/>
</dbReference>
<dbReference type="GO" id="GO:0005504">
    <property type="term" value="F:fatty acid binding"/>
    <property type="evidence" value="ECO:0007669"/>
    <property type="project" value="TreeGrafter"/>
</dbReference>
<dbReference type="EMBL" id="JNBR01002826">
    <property type="protein sequence ID" value="OQR81249.1"/>
    <property type="molecule type" value="Genomic_DNA"/>
</dbReference>
<dbReference type="InterPro" id="IPR002655">
    <property type="entry name" value="Acyl-CoA_oxidase_C"/>
</dbReference>
<reference evidence="18 19" key="1">
    <citation type="journal article" date="2014" name="Genome Biol. Evol.">
        <title>The secreted proteins of Achlya hypogyna and Thraustotheca clavata identify the ancestral oomycete secretome and reveal gene acquisitions by horizontal gene transfer.</title>
        <authorList>
            <person name="Misner I."/>
            <person name="Blouin N."/>
            <person name="Leonard G."/>
            <person name="Richards T.A."/>
            <person name="Lane C.E."/>
        </authorList>
    </citation>
    <scope>NUCLEOTIDE SEQUENCE [LARGE SCALE GENOMIC DNA]</scope>
    <source>
        <strain evidence="18 19">ATCC 48635</strain>
    </source>
</reference>
<keyword evidence="19" id="KW-1185">Reference proteome</keyword>
<evidence type="ECO:0000256" key="2">
    <source>
        <dbReference type="ARBA" id="ARBA00001974"/>
    </source>
</evidence>
<dbReference type="SUPFAM" id="SSF47203">
    <property type="entry name" value="Acyl-CoA dehydrogenase C-terminal domain-like"/>
    <property type="match status" value="2"/>
</dbReference>
<evidence type="ECO:0000256" key="7">
    <source>
        <dbReference type="ARBA" id="ARBA00022832"/>
    </source>
</evidence>
<comment type="cofactor">
    <cofactor evidence="2">
        <name>FAD</name>
        <dbReference type="ChEBI" id="CHEBI:57692"/>
    </cofactor>
</comment>
<proteinExistence type="inferred from homology"/>
<evidence type="ECO:0000259" key="16">
    <source>
        <dbReference type="Pfam" id="PF14749"/>
    </source>
</evidence>
<keyword evidence="9" id="KW-0443">Lipid metabolism</keyword>
<evidence type="ECO:0000256" key="9">
    <source>
        <dbReference type="ARBA" id="ARBA00023098"/>
    </source>
</evidence>
<feature type="domain" description="Acyl-CoA oxidase C-terminal" evidence="14">
    <location>
        <begin position="461"/>
        <end position="610"/>
    </location>
</feature>
<evidence type="ECO:0000256" key="3">
    <source>
        <dbReference type="ARBA" id="ARBA00004275"/>
    </source>
</evidence>
<comment type="caution">
    <text evidence="18">The sequence shown here is derived from an EMBL/GenBank/DDBJ whole genome shotgun (WGS) entry which is preliminary data.</text>
</comment>
<dbReference type="InterPro" id="IPR036250">
    <property type="entry name" value="AcylCo_DH-like_C"/>
</dbReference>
<dbReference type="InterPro" id="IPR029320">
    <property type="entry name" value="Acyl-CoA_ox_N"/>
</dbReference>
<evidence type="ECO:0000259" key="17">
    <source>
        <dbReference type="Pfam" id="PF22924"/>
    </source>
</evidence>
<dbReference type="Proteomes" id="UP000243579">
    <property type="component" value="Unassembled WGS sequence"/>
</dbReference>
<dbReference type="GO" id="GO:0005777">
    <property type="term" value="C:peroxisome"/>
    <property type="evidence" value="ECO:0007669"/>
    <property type="project" value="UniProtKB-SubCell"/>
</dbReference>
<dbReference type="InterPro" id="IPR046373">
    <property type="entry name" value="Acyl-CoA_Oxase/DH_mid-dom_sf"/>
</dbReference>
<keyword evidence="7" id="KW-0276">Fatty acid metabolism</keyword>
<feature type="domain" description="Acyl-CoA oxidase C-alpha1" evidence="17">
    <location>
        <begin position="263"/>
        <end position="418"/>
    </location>
</feature>